<feature type="signal peptide" evidence="1">
    <location>
        <begin position="1"/>
        <end position="18"/>
    </location>
</feature>
<organism evidence="2 3">
    <name type="scientific">Akanthomyces lecanii RCEF 1005</name>
    <dbReference type="NCBI Taxonomy" id="1081108"/>
    <lineage>
        <taxon>Eukaryota</taxon>
        <taxon>Fungi</taxon>
        <taxon>Dikarya</taxon>
        <taxon>Ascomycota</taxon>
        <taxon>Pezizomycotina</taxon>
        <taxon>Sordariomycetes</taxon>
        <taxon>Hypocreomycetidae</taxon>
        <taxon>Hypocreales</taxon>
        <taxon>Cordycipitaceae</taxon>
        <taxon>Akanthomyces</taxon>
        <taxon>Cordyceps confragosa</taxon>
    </lineage>
</organism>
<dbReference type="Proteomes" id="UP000076881">
    <property type="component" value="Unassembled WGS sequence"/>
</dbReference>
<keyword evidence="3" id="KW-1185">Reference proteome</keyword>
<evidence type="ECO:0000313" key="3">
    <source>
        <dbReference type="Proteomes" id="UP000076881"/>
    </source>
</evidence>
<accession>A0A168H1L2</accession>
<reference evidence="2 3" key="1">
    <citation type="journal article" date="2016" name="Genome Biol. Evol.">
        <title>Divergent and convergent evolution of fungal pathogenicity.</title>
        <authorList>
            <person name="Shang Y."/>
            <person name="Xiao G."/>
            <person name="Zheng P."/>
            <person name="Cen K."/>
            <person name="Zhan S."/>
            <person name="Wang C."/>
        </authorList>
    </citation>
    <scope>NUCLEOTIDE SEQUENCE [LARGE SCALE GENOMIC DNA]</scope>
    <source>
        <strain evidence="2 3">RCEF 1005</strain>
    </source>
</reference>
<comment type="caution">
    <text evidence="2">The sequence shown here is derived from an EMBL/GenBank/DDBJ whole genome shotgun (WGS) entry which is preliminary data.</text>
</comment>
<dbReference type="OrthoDB" id="4233737at2759"/>
<name>A0A168H1L2_CORDF</name>
<evidence type="ECO:0000256" key="1">
    <source>
        <dbReference type="SAM" id="SignalP"/>
    </source>
</evidence>
<proteinExistence type="predicted"/>
<feature type="chain" id="PRO_5007897419" evidence="1">
    <location>
        <begin position="19"/>
        <end position="69"/>
    </location>
</feature>
<dbReference type="AlphaFoldDB" id="A0A168H1L2"/>
<keyword evidence="1" id="KW-0732">Signal</keyword>
<evidence type="ECO:0000313" key="2">
    <source>
        <dbReference type="EMBL" id="OAA77194.1"/>
    </source>
</evidence>
<sequence>MQFSTVVTTLFLAGSAMACANGPYKTGAACGGNCANVKRCGDGNHIIQCLDGYWREVQACSHCKFGSCA</sequence>
<gene>
    <name evidence="2" type="ORF">LEL_04017</name>
</gene>
<protein>
    <submittedName>
        <fullName evidence="2">Uncharacterized protein</fullName>
    </submittedName>
</protein>
<dbReference type="EMBL" id="AZHF01000003">
    <property type="protein sequence ID" value="OAA77194.1"/>
    <property type="molecule type" value="Genomic_DNA"/>
</dbReference>